<keyword evidence="4" id="KW-1185">Reference proteome</keyword>
<evidence type="ECO:0000259" key="2">
    <source>
        <dbReference type="Pfam" id="PF00188"/>
    </source>
</evidence>
<dbReference type="CDD" id="cd05379">
    <property type="entry name" value="CAP_bacterial"/>
    <property type="match status" value="1"/>
</dbReference>
<gene>
    <name evidence="3" type="ORF">C8N24_6113</name>
</gene>
<proteinExistence type="predicted"/>
<dbReference type="InterPro" id="IPR014044">
    <property type="entry name" value="CAP_dom"/>
</dbReference>
<evidence type="ECO:0000313" key="4">
    <source>
        <dbReference type="Proteomes" id="UP000278962"/>
    </source>
</evidence>
<protein>
    <submittedName>
        <fullName evidence="3">Uncharacterized protein YkwD</fullName>
    </submittedName>
</protein>
<name>A0A660L4D7_9ACTN</name>
<dbReference type="Gene3D" id="3.40.33.10">
    <property type="entry name" value="CAP"/>
    <property type="match status" value="1"/>
</dbReference>
<dbReference type="PROSITE" id="PS51257">
    <property type="entry name" value="PROKAR_LIPOPROTEIN"/>
    <property type="match status" value="1"/>
</dbReference>
<keyword evidence="1" id="KW-0732">Signal</keyword>
<evidence type="ECO:0000256" key="1">
    <source>
        <dbReference type="SAM" id="SignalP"/>
    </source>
</evidence>
<accession>A0A660L4D7</accession>
<feature type="chain" id="PRO_5025006447" evidence="1">
    <location>
        <begin position="25"/>
        <end position="176"/>
    </location>
</feature>
<dbReference type="Pfam" id="PF00188">
    <property type="entry name" value="CAP"/>
    <property type="match status" value="1"/>
</dbReference>
<dbReference type="PANTHER" id="PTHR31157:SF1">
    <property type="entry name" value="SCP DOMAIN-CONTAINING PROTEIN"/>
    <property type="match status" value="1"/>
</dbReference>
<feature type="signal peptide" evidence="1">
    <location>
        <begin position="1"/>
        <end position="24"/>
    </location>
</feature>
<dbReference type="AlphaFoldDB" id="A0A660L4D7"/>
<dbReference type="Proteomes" id="UP000278962">
    <property type="component" value="Unassembled WGS sequence"/>
</dbReference>
<evidence type="ECO:0000313" key="3">
    <source>
        <dbReference type="EMBL" id="RKQ88074.1"/>
    </source>
</evidence>
<dbReference type="SUPFAM" id="SSF55797">
    <property type="entry name" value="PR-1-like"/>
    <property type="match status" value="1"/>
</dbReference>
<dbReference type="PANTHER" id="PTHR31157">
    <property type="entry name" value="SCP DOMAIN-CONTAINING PROTEIN"/>
    <property type="match status" value="1"/>
</dbReference>
<reference evidence="3 4" key="1">
    <citation type="submission" date="2018-10" db="EMBL/GenBank/DDBJ databases">
        <title>Genomic Encyclopedia of Archaeal and Bacterial Type Strains, Phase II (KMG-II): from individual species to whole genera.</title>
        <authorList>
            <person name="Goeker M."/>
        </authorList>
    </citation>
    <scope>NUCLEOTIDE SEQUENCE [LARGE SCALE GENOMIC DNA]</scope>
    <source>
        <strain evidence="3 4">DSM 14954</strain>
    </source>
</reference>
<organism evidence="3 4">
    <name type="scientific">Solirubrobacter pauli</name>
    <dbReference type="NCBI Taxonomy" id="166793"/>
    <lineage>
        <taxon>Bacteria</taxon>
        <taxon>Bacillati</taxon>
        <taxon>Actinomycetota</taxon>
        <taxon>Thermoleophilia</taxon>
        <taxon>Solirubrobacterales</taxon>
        <taxon>Solirubrobacteraceae</taxon>
        <taxon>Solirubrobacter</taxon>
    </lineage>
</organism>
<comment type="caution">
    <text evidence="3">The sequence shown here is derived from an EMBL/GenBank/DDBJ whole genome shotgun (WGS) entry which is preliminary data.</text>
</comment>
<sequence>MRPRFLLATSLTLTALAGPAAASAACPNEDLMPTADNLPQVREALLCLHNEERAGRGLPTLKANGRLRRAASGHSDDMVANGYFSHERGDQTFVDRILATGYTRRDDGWSLGENLAWGTGELATPKQLMQAWMGSAGHRRTIVNRSYRDVGFGVRLGVPKDPATGVTVTANFGAKP</sequence>
<feature type="domain" description="SCP" evidence="2">
    <location>
        <begin position="48"/>
        <end position="154"/>
    </location>
</feature>
<dbReference type="EMBL" id="RBIL01000002">
    <property type="protein sequence ID" value="RKQ88074.1"/>
    <property type="molecule type" value="Genomic_DNA"/>
</dbReference>
<dbReference type="InterPro" id="IPR035940">
    <property type="entry name" value="CAP_sf"/>
</dbReference>